<keyword evidence="2" id="KW-1185">Reference proteome</keyword>
<accession>A0A2T0SP32</accession>
<evidence type="ECO:0000313" key="2">
    <source>
        <dbReference type="Proteomes" id="UP000239494"/>
    </source>
</evidence>
<dbReference type="Pfam" id="PF09438">
    <property type="entry name" value="DUF2017"/>
    <property type="match status" value="1"/>
</dbReference>
<dbReference type="Proteomes" id="UP000239494">
    <property type="component" value="Unassembled WGS sequence"/>
</dbReference>
<organism evidence="1 2">
    <name type="scientific">Umezawaea tangerina</name>
    <dbReference type="NCBI Taxonomy" id="84725"/>
    <lineage>
        <taxon>Bacteria</taxon>
        <taxon>Bacillati</taxon>
        <taxon>Actinomycetota</taxon>
        <taxon>Actinomycetes</taxon>
        <taxon>Pseudonocardiales</taxon>
        <taxon>Pseudonocardiaceae</taxon>
        <taxon>Umezawaea</taxon>
    </lineage>
</organism>
<name>A0A2T0SP32_9PSEU</name>
<gene>
    <name evidence="1" type="ORF">CLV43_11490</name>
</gene>
<dbReference type="OrthoDB" id="3674823at2"/>
<dbReference type="InterPro" id="IPR018561">
    <property type="entry name" value="AosR"/>
</dbReference>
<dbReference type="EMBL" id="PVTF01000014">
    <property type="protein sequence ID" value="PRY35172.1"/>
    <property type="molecule type" value="Genomic_DNA"/>
</dbReference>
<reference evidence="1 2" key="1">
    <citation type="submission" date="2018-03" db="EMBL/GenBank/DDBJ databases">
        <title>Genomic Encyclopedia of Archaeal and Bacterial Type Strains, Phase II (KMG-II): from individual species to whole genera.</title>
        <authorList>
            <person name="Goeker M."/>
        </authorList>
    </citation>
    <scope>NUCLEOTIDE SEQUENCE [LARGE SCALE GENOMIC DNA]</scope>
    <source>
        <strain evidence="1 2">DSM 44720</strain>
    </source>
</reference>
<sequence>MICWDRVGDHLVLGVFERGEVGRLHSYLTGLRDLLDDRFAGYSSRELGMPFPAAEATDPRLRAILRRRSAGVSRWQEPEVLRPLRDALNAVLATLPERGGIVELHSVDVAVAWTRALTDLRVAMSAAAREADPVVASRTRFTTRWLKSVVRTLDATSTKQAEAVPQELVDSVNQVRTYWI</sequence>
<comment type="caution">
    <text evidence="1">The sequence shown here is derived from an EMBL/GenBank/DDBJ whole genome shotgun (WGS) entry which is preliminary data.</text>
</comment>
<dbReference type="AlphaFoldDB" id="A0A2T0SP32"/>
<protein>
    <submittedName>
        <fullName evidence="1">Uncharacterized protein DUF2017</fullName>
    </submittedName>
</protein>
<evidence type="ECO:0000313" key="1">
    <source>
        <dbReference type="EMBL" id="PRY35172.1"/>
    </source>
</evidence>
<dbReference type="RefSeq" id="WP_106193624.1">
    <property type="nucleotide sequence ID" value="NZ_PVTF01000014.1"/>
</dbReference>
<proteinExistence type="predicted"/>